<dbReference type="Proteomes" id="UP000504636">
    <property type="component" value="Unplaced"/>
</dbReference>
<dbReference type="OrthoDB" id="5391053at2759"/>
<evidence type="ECO:0000313" key="1">
    <source>
        <dbReference type="EMBL" id="KAF2802846.1"/>
    </source>
</evidence>
<gene>
    <name evidence="1 3" type="ORF">BDZ99DRAFT_340438</name>
</gene>
<name>A0A6A6Y202_9PEZI</name>
<reference evidence="3" key="2">
    <citation type="submission" date="2020-04" db="EMBL/GenBank/DDBJ databases">
        <authorList>
            <consortium name="NCBI Genome Project"/>
        </authorList>
    </citation>
    <scope>NUCLEOTIDE SEQUENCE</scope>
    <source>
        <strain evidence="3">CBS 304.34</strain>
    </source>
</reference>
<feature type="non-terminal residue" evidence="1">
    <location>
        <position position="125"/>
    </location>
</feature>
<feature type="non-terminal residue" evidence="1">
    <location>
        <position position="1"/>
    </location>
</feature>
<accession>A0A6A6Y202</accession>
<dbReference type="RefSeq" id="XP_033569810.1">
    <property type="nucleotide sequence ID" value="XM_033714358.1"/>
</dbReference>
<protein>
    <submittedName>
        <fullName evidence="1 3">Uncharacterized protein</fullName>
    </submittedName>
</protein>
<reference evidence="1 3" key="1">
    <citation type="journal article" date="2020" name="Stud. Mycol.">
        <title>101 Dothideomycetes genomes: a test case for predicting lifestyles and emergence of pathogens.</title>
        <authorList>
            <person name="Haridas S."/>
            <person name="Albert R."/>
            <person name="Binder M."/>
            <person name="Bloem J."/>
            <person name="Labutti K."/>
            <person name="Salamov A."/>
            <person name="Andreopoulos B."/>
            <person name="Baker S."/>
            <person name="Barry K."/>
            <person name="Bills G."/>
            <person name="Bluhm B."/>
            <person name="Cannon C."/>
            <person name="Castanera R."/>
            <person name="Culley D."/>
            <person name="Daum C."/>
            <person name="Ezra D."/>
            <person name="Gonzalez J."/>
            <person name="Henrissat B."/>
            <person name="Kuo A."/>
            <person name="Liang C."/>
            <person name="Lipzen A."/>
            <person name="Lutzoni F."/>
            <person name="Magnuson J."/>
            <person name="Mondo S."/>
            <person name="Nolan M."/>
            <person name="Ohm R."/>
            <person name="Pangilinan J."/>
            <person name="Park H.-J."/>
            <person name="Ramirez L."/>
            <person name="Alfaro M."/>
            <person name="Sun H."/>
            <person name="Tritt A."/>
            <person name="Yoshinaga Y."/>
            <person name="Zwiers L.-H."/>
            <person name="Turgeon B."/>
            <person name="Goodwin S."/>
            <person name="Spatafora J."/>
            <person name="Crous P."/>
            <person name="Grigoriev I."/>
        </authorList>
    </citation>
    <scope>NUCLEOTIDE SEQUENCE</scope>
    <source>
        <strain evidence="1 3">CBS 304.34</strain>
    </source>
</reference>
<dbReference type="GeneID" id="54455251"/>
<dbReference type="EMBL" id="MU003721">
    <property type="protein sequence ID" value="KAF2802846.1"/>
    <property type="molecule type" value="Genomic_DNA"/>
</dbReference>
<proteinExistence type="predicted"/>
<evidence type="ECO:0000313" key="3">
    <source>
        <dbReference type="RefSeq" id="XP_033569810.1"/>
    </source>
</evidence>
<reference evidence="3" key="3">
    <citation type="submission" date="2025-04" db="UniProtKB">
        <authorList>
            <consortium name="RefSeq"/>
        </authorList>
    </citation>
    <scope>IDENTIFICATION</scope>
    <source>
        <strain evidence="3">CBS 304.34</strain>
    </source>
</reference>
<keyword evidence="2" id="KW-1185">Reference proteome</keyword>
<organism evidence="1">
    <name type="scientific">Mytilinidion resinicola</name>
    <dbReference type="NCBI Taxonomy" id="574789"/>
    <lineage>
        <taxon>Eukaryota</taxon>
        <taxon>Fungi</taxon>
        <taxon>Dikarya</taxon>
        <taxon>Ascomycota</taxon>
        <taxon>Pezizomycotina</taxon>
        <taxon>Dothideomycetes</taxon>
        <taxon>Pleosporomycetidae</taxon>
        <taxon>Mytilinidiales</taxon>
        <taxon>Mytilinidiaceae</taxon>
        <taxon>Mytilinidion</taxon>
    </lineage>
</organism>
<dbReference type="AlphaFoldDB" id="A0A6A6Y202"/>
<evidence type="ECO:0000313" key="2">
    <source>
        <dbReference type="Proteomes" id="UP000504636"/>
    </source>
</evidence>
<sequence length="125" mass="14605">KEATENLKDRQACCDLAFKKLRDHRDYYHRSLAPYFKKREDRPRKEVQQDFDNLHLSAGQKITAEIKAAQEALRLAKQNAKALGVWISANQTSQFGDHPDDGYRDIDDRAWISDVGREIIENWMD</sequence>